<dbReference type="Proteomes" id="UP000499080">
    <property type="component" value="Unassembled WGS sequence"/>
</dbReference>
<protein>
    <submittedName>
        <fullName evidence="1">Uncharacterized protein</fullName>
    </submittedName>
</protein>
<reference evidence="1 2" key="1">
    <citation type="journal article" date="2019" name="Sci. Rep.">
        <title>Orb-weaving spider Araneus ventricosus genome elucidates the spidroin gene catalogue.</title>
        <authorList>
            <person name="Kono N."/>
            <person name="Nakamura H."/>
            <person name="Ohtoshi R."/>
            <person name="Moran D.A.P."/>
            <person name="Shinohara A."/>
            <person name="Yoshida Y."/>
            <person name="Fujiwara M."/>
            <person name="Mori M."/>
            <person name="Tomita M."/>
            <person name="Arakawa K."/>
        </authorList>
    </citation>
    <scope>NUCLEOTIDE SEQUENCE [LARGE SCALE GENOMIC DNA]</scope>
</reference>
<comment type="caution">
    <text evidence="1">The sequence shown here is derived from an EMBL/GenBank/DDBJ whole genome shotgun (WGS) entry which is preliminary data.</text>
</comment>
<organism evidence="1 2">
    <name type="scientific">Araneus ventricosus</name>
    <name type="common">Orbweaver spider</name>
    <name type="synonym">Epeira ventricosa</name>
    <dbReference type="NCBI Taxonomy" id="182803"/>
    <lineage>
        <taxon>Eukaryota</taxon>
        <taxon>Metazoa</taxon>
        <taxon>Ecdysozoa</taxon>
        <taxon>Arthropoda</taxon>
        <taxon>Chelicerata</taxon>
        <taxon>Arachnida</taxon>
        <taxon>Araneae</taxon>
        <taxon>Araneomorphae</taxon>
        <taxon>Entelegynae</taxon>
        <taxon>Araneoidea</taxon>
        <taxon>Araneidae</taxon>
        <taxon>Araneus</taxon>
    </lineage>
</organism>
<name>A0A4Y2SDQ6_ARAVE</name>
<evidence type="ECO:0000313" key="2">
    <source>
        <dbReference type="Proteomes" id="UP000499080"/>
    </source>
</evidence>
<evidence type="ECO:0000313" key="1">
    <source>
        <dbReference type="EMBL" id="GBN86364.1"/>
    </source>
</evidence>
<gene>
    <name evidence="1" type="ORF">AVEN_181658_1</name>
</gene>
<keyword evidence="2" id="KW-1185">Reference proteome</keyword>
<dbReference type="AlphaFoldDB" id="A0A4Y2SDQ6"/>
<accession>A0A4Y2SDQ6</accession>
<proteinExistence type="predicted"/>
<dbReference type="EMBL" id="BGPR01021254">
    <property type="protein sequence ID" value="GBN86364.1"/>
    <property type="molecule type" value="Genomic_DNA"/>
</dbReference>
<sequence length="84" mass="9306">MPPGGVCHRWLTAECTIGRRVPPVAHTLIYYRAACGIGGSHMNVPSGGVYHRWLTPDCTIERRVAPVAWISHRTVPQTTKCVVR</sequence>